<dbReference type="Pfam" id="PF12146">
    <property type="entry name" value="Hydrolase_4"/>
    <property type="match status" value="1"/>
</dbReference>
<dbReference type="GO" id="GO:0016787">
    <property type="term" value="F:hydrolase activity"/>
    <property type="evidence" value="ECO:0007669"/>
    <property type="project" value="UniProtKB-KW"/>
</dbReference>
<protein>
    <submittedName>
        <fullName evidence="2">Alpha/beta hydrolase</fullName>
    </submittedName>
</protein>
<dbReference type="EMBL" id="JAAITA010000004">
    <property type="protein sequence ID" value="NSJ85621.1"/>
    <property type="molecule type" value="Genomic_DNA"/>
</dbReference>
<dbReference type="Proteomes" id="UP000822142">
    <property type="component" value="Unassembled WGS sequence"/>
</dbReference>
<sequence length="303" mass="34553">MQNTAELISKQDGLTLSVLWTEPEKKVRGVVQISHGMSEHKERYLPFMKFLAGHGYVAVIHDHRGHGGSVREKEDLGYFYNTKEKGIIEDLHQVTRWAKDRFAGLPFYMLGHSMGTLVARNYLKQYDEELDKLVLTGPPSKNPAVDAGLWLAKVQKKLRGGSYRSKEIQLLAFGPFASRFRKEGSPSAWICSDEKVVEAYDQSPLCGFVFTTDGFESLFHLTKSAYSKKGWNVRNQKLPILFLGGEEDPCIGNGRKFVQELQFLKAVGYQKVTGKRYPGMRHEILNEQGKEEVFRNILQYLEK</sequence>
<evidence type="ECO:0000259" key="1">
    <source>
        <dbReference type="Pfam" id="PF12146"/>
    </source>
</evidence>
<dbReference type="InterPro" id="IPR029058">
    <property type="entry name" value="AB_hydrolase_fold"/>
</dbReference>
<organism evidence="2 3">
    <name type="scientific">Blautia hansenii</name>
    <name type="common">Ruminococcus hansenii</name>
    <dbReference type="NCBI Taxonomy" id="1322"/>
    <lineage>
        <taxon>Bacteria</taxon>
        <taxon>Bacillati</taxon>
        <taxon>Bacillota</taxon>
        <taxon>Clostridia</taxon>
        <taxon>Lachnospirales</taxon>
        <taxon>Lachnospiraceae</taxon>
        <taxon>Blautia</taxon>
    </lineage>
</organism>
<name>A0ABX2I587_BLAHA</name>
<reference evidence="2 3" key="1">
    <citation type="journal article" date="2020" name="Cell Host Microbe">
        <title>Functional and Genomic Variation between Human-Derived Isolates of Lachnospiraceae Reveals Inter- and Intra-Species Diversity.</title>
        <authorList>
            <person name="Sorbara M.T."/>
            <person name="Littmann E.R."/>
            <person name="Fontana E."/>
            <person name="Moody T.U."/>
            <person name="Kohout C.E."/>
            <person name="Gjonbalaj M."/>
            <person name="Eaton V."/>
            <person name="Seok R."/>
            <person name="Leiner I.M."/>
            <person name="Pamer E.G."/>
        </authorList>
    </citation>
    <scope>NUCLEOTIDE SEQUENCE [LARGE SCALE GENOMIC DNA]</scope>
    <source>
        <strain evidence="2 3">MSK.15.26</strain>
    </source>
</reference>
<dbReference type="InterPro" id="IPR051044">
    <property type="entry name" value="MAG_DAG_Lipase"/>
</dbReference>
<accession>A0ABX2I587</accession>
<dbReference type="PANTHER" id="PTHR11614">
    <property type="entry name" value="PHOSPHOLIPASE-RELATED"/>
    <property type="match status" value="1"/>
</dbReference>
<proteinExistence type="predicted"/>
<keyword evidence="2" id="KW-0378">Hydrolase</keyword>
<gene>
    <name evidence="2" type="ORF">G5A70_05435</name>
</gene>
<comment type="caution">
    <text evidence="2">The sequence shown here is derived from an EMBL/GenBank/DDBJ whole genome shotgun (WGS) entry which is preliminary data.</text>
</comment>
<keyword evidence="3" id="KW-1185">Reference proteome</keyword>
<evidence type="ECO:0000313" key="2">
    <source>
        <dbReference type="EMBL" id="NSJ85621.1"/>
    </source>
</evidence>
<dbReference type="SUPFAM" id="SSF53474">
    <property type="entry name" value="alpha/beta-Hydrolases"/>
    <property type="match status" value="1"/>
</dbReference>
<dbReference type="InterPro" id="IPR022742">
    <property type="entry name" value="Hydrolase_4"/>
</dbReference>
<feature type="domain" description="Serine aminopeptidase S33" evidence="1">
    <location>
        <begin position="26"/>
        <end position="288"/>
    </location>
</feature>
<dbReference type="Gene3D" id="3.40.50.1820">
    <property type="entry name" value="alpha/beta hydrolase"/>
    <property type="match status" value="1"/>
</dbReference>
<evidence type="ECO:0000313" key="3">
    <source>
        <dbReference type="Proteomes" id="UP000822142"/>
    </source>
</evidence>